<comment type="caution">
    <text evidence="1">The sequence shown here is derived from an EMBL/GenBank/DDBJ whole genome shotgun (WGS) entry which is preliminary data.</text>
</comment>
<evidence type="ECO:0000313" key="2">
    <source>
        <dbReference type="Proteomes" id="UP001154282"/>
    </source>
</evidence>
<accession>A0AAV0HET3</accession>
<keyword evidence="2" id="KW-1185">Reference proteome</keyword>
<reference evidence="1" key="1">
    <citation type="submission" date="2022-08" db="EMBL/GenBank/DDBJ databases">
        <authorList>
            <person name="Gutierrez-Valencia J."/>
        </authorList>
    </citation>
    <scope>NUCLEOTIDE SEQUENCE</scope>
</reference>
<dbReference type="Proteomes" id="UP001154282">
    <property type="component" value="Unassembled WGS sequence"/>
</dbReference>
<proteinExistence type="predicted"/>
<gene>
    <name evidence="1" type="ORF">LITE_LOCUS3668</name>
</gene>
<name>A0AAV0HET3_9ROSI</name>
<protein>
    <submittedName>
        <fullName evidence="1">Uncharacterized protein</fullName>
    </submittedName>
</protein>
<sequence>MEAVDSQKLSTVCTMSTLAKAKGRITKLKKRGLLVLGGDKRPTWRIRGKSDPTAEEWQRPDTVDCGLAGVVPG</sequence>
<dbReference type="AlphaFoldDB" id="A0AAV0HET3"/>
<dbReference type="EMBL" id="CAMGYJ010000002">
    <property type="protein sequence ID" value="CAI0382715.1"/>
    <property type="molecule type" value="Genomic_DNA"/>
</dbReference>
<organism evidence="1 2">
    <name type="scientific">Linum tenue</name>
    <dbReference type="NCBI Taxonomy" id="586396"/>
    <lineage>
        <taxon>Eukaryota</taxon>
        <taxon>Viridiplantae</taxon>
        <taxon>Streptophyta</taxon>
        <taxon>Embryophyta</taxon>
        <taxon>Tracheophyta</taxon>
        <taxon>Spermatophyta</taxon>
        <taxon>Magnoliopsida</taxon>
        <taxon>eudicotyledons</taxon>
        <taxon>Gunneridae</taxon>
        <taxon>Pentapetalae</taxon>
        <taxon>rosids</taxon>
        <taxon>fabids</taxon>
        <taxon>Malpighiales</taxon>
        <taxon>Linaceae</taxon>
        <taxon>Linum</taxon>
    </lineage>
</organism>
<evidence type="ECO:0000313" key="1">
    <source>
        <dbReference type="EMBL" id="CAI0382715.1"/>
    </source>
</evidence>